<proteinExistence type="predicted"/>
<reference evidence="2" key="1">
    <citation type="submission" date="2020-03" db="EMBL/GenBank/DDBJ databases">
        <title>The deep terrestrial virosphere.</title>
        <authorList>
            <person name="Holmfeldt K."/>
            <person name="Nilsson E."/>
            <person name="Simone D."/>
            <person name="Lopez-Fernandez M."/>
            <person name="Wu X."/>
            <person name="de Brujin I."/>
            <person name="Lundin D."/>
            <person name="Andersson A."/>
            <person name="Bertilsson S."/>
            <person name="Dopson M."/>
        </authorList>
    </citation>
    <scope>NUCLEOTIDE SEQUENCE</scope>
    <source>
        <strain evidence="1">MM415A01893</strain>
        <strain evidence="2">MM415B04006</strain>
    </source>
</reference>
<protein>
    <submittedName>
        <fullName evidence="2">Uncharacterized protein</fullName>
    </submittedName>
</protein>
<accession>A0A6M3LM56</accession>
<sequence length="111" mass="12489">MTGCASVQDNYRLSANESIHGFNQLPRVTGEYVFLVPAMKIHVVPNHSYFPEGHDRFGVWGCAGDNEIWVHGAIVDGKIILEPASLGHEFWHIIENNNSGVWNPDEWMEGK</sequence>
<name>A0A6M3LM56_9ZZZZ</name>
<dbReference type="EMBL" id="MT143201">
    <property type="protein sequence ID" value="QJA94068.1"/>
    <property type="molecule type" value="Genomic_DNA"/>
</dbReference>
<evidence type="ECO:0000313" key="1">
    <source>
        <dbReference type="EMBL" id="QJA74915.1"/>
    </source>
</evidence>
<evidence type="ECO:0000313" key="2">
    <source>
        <dbReference type="EMBL" id="QJA94068.1"/>
    </source>
</evidence>
<dbReference type="EMBL" id="MT142129">
    <property type="protein sequence ID" value="QJA74915.1"/>
    <property type="molecule type" value="Genomic_DNA"/>
</dbReference>
<gene>
    <name evidence="1" type="ORF">MM415A01893_0003</name>
    <name evidence="2" type="ORF">MM415B04006_0003</name>
</gene>
<organism evidence="2">
    <name type="scientific">viral metagenome</name>
    <dbReference type="NCBI Taxonomy" id="1070528"/>
    <lineage>
        <taxon>unclassified sequences</taxon>
        <taxon>metagenomes</taxon>
        <taxon>organismal metagenomes</taxon>
    </lineage>
</organism>
<dbReference type="AlphaFoldDB" id="A0A6M3LM56"/>